<dbReference type="Proteomes" id="UP000286045">
    <property type="component" value="Unassembled WGS sequence"/>
</dbReference>
<dbReference type="AlphaFoldDB" id="A0A439CQV2"/>
<keyword evidence="1" id="KW-0472">Membrane</keyword>
<dbReference type="InterPro" id="IPR021514">
    <property type="entry name" value="DUF3176"/>
</dbReference>
<feature type="transmembrane region" description="Helical" evidence="1">
    <location>
        <begin position="560"/>
        <end position="580"/>
    </location>
</feature>
<accession>A0A439CQV2</accession>
<dbReference type="STRING" id="363999.A0A439CQV2"/>
<feature type="transmembrane region" description="Helical" evidence="1">
    <location>
        <begin position="68"/>
        <end position="88"/>
    </location>
</feature>
<comment type="caution">
    <text evidence="2">The sequence shown here is derived from an EMBL/GenBank/DDBJ whole genome shotgun (WGS) entry which is preliminary data.</text>
</comment>
<dbReference type="PANTHER" id="PTHR35394">
    <property type="entry name" value="DUF3176 DOMAIN-CONTAINING PROTEIN"/>
    <property type="match status" value="1"/>
</dbReference>
<evidence type="ECO:0000256" key="1">
    <source>
        <dbReference type="SAM" id="Phobius"/>
    </source>
</evidence>
<keyword evidence="1" id="KW-1133">Transmembrane helix</keyword>
<reference evidence="2 3" key="1">
    <citation type="submission" date="2018-12" db="EMBL/GenBank/DDBJ databases">
        <title>Draft genome sequence of Xylaria grammica IHI A82.</title>
        <authorList>
            <person name="Buettner E."/>
            <person name="Kellner H."/>
        </authorList>
    </citation>
    <scope>NUCLEOTIDE SEQUENCE [LARGE SCALE GENOMIC DNA]</scope>
    <source>
        <strain evidence="2 3">IHI A82</strain>
    </source>
</reference>
<dbReference type="Pfam" id="PF11374">
    <property type="entry name" value="DUF3176"/>
    <property type="match status" value="1"/>
</dbReference>
<gene>
    <name evidence="2" type="ORF">EKO27_g10556</name>
</gene>
<evidence type="ECO:0000313" key="3">
    <source>
        <dbReference type="Proteomes" id="UP000286045"/>
    </source>
</evidence>
<dbReference type="EMBL" id="RYZI01000552">
    <property type="protein sequence ID" value="RWA04548.1"/>
    <property type="molecule type" value="Genomic_DNA"/>
</dbReference>
<keyword evidence="1" id="KW-0812">Transmembrane</keyword>
<name>A0A439CQV2_9PEZI</name>
<organism evidence="2 3">
    <name type="scientific">Xylaria grammica</name>
    <dbReference type="NCBI Taxonomy" id="363999"/>
    <lineage>
        <taxon>Eukaryota</taxon>
        <taxon>Fungi</taxon>
        <taxon>Dikarya</taxon>
        <taxon>Ascomycota</taxon>
        <taxon>Pezizomycotina</taxon>
        <taxon>Sordariomycetes</taxon>
        <taxon>Xylariomycetidae</taxon>
        <taxon>Xylariales</taxon>
        <taxon>Xylariaceae</taxon>
        <taxon>Xylaria</taxon>
    </lineage>
</organism>
<keyword evidence="3" id="KW-1185">Reference proteome</keyword>
<protein>
    <submittedName>
        <fullName evidence="2">Uncharacterized protein</fullName>
    </submittedName>
</protein>
<dbReference type="PANTHER" id="PTHR35394:SF5">
    <property type="entry name" value="DUF3176 DOMAIN-CONTAINING PROTEIN"/>
    <property type="match status" value="1"/>
</dbReference>
<sequence>MGLLGSQAFSSVTTLGLKARGTKLQSPPMSDGNNVTRHSHLEPRDAPILECEKKQTTRRSLARWKWEIMGMVLSLSSFAASIVLLAVYDGQRADSWTAPFTLNTFISILAQTSRTSLAFGVGSSLGQAKWNNFSRRSGNLALFEAFDEASKGPWGSLTLLYRLRSCYEPFVQASITLYGELDKELSSSGSTTSISRTERLDFGTLIIFDRSPLDKSEWFSDPNIFARGPDLGLLISVYRGVLSASDMTTALPHFSCPTSNCTFGNFASLGVCSSCADVSSHLVKMTDTPPQDELPMTTYQLPWSDAPLWIIQYNTFRNDTSFDTSDLPFEVASQMVSTTHIENTMVFNNTINSTTFFVMGILQPALDYANNISIWNETVPKAAECGLHYCTNVYSSSVVEGKLNETLIASISNRDANSYQTAHGNASSVFEGWKPHALYQELDYPRSDLQLFIPDKEAEFLGLVDGQVLRFNISQGTIHSAKASLETIFGELQYLVNDYVRYDSRAEIAEIIAGSEDLNATFRTLADSMSVYIRDQGYNSSARYGVSHTWVLHYRIRWKFLLLPLGLTLAGCFFLMYIIWETQSLGLMAWKESTLATLSHGLDALTRARMREAYLDNAEEKSAREISVRAEKFRGGIELCEAHPSHVPGNAANMDSRLV</sequence>
<proteinExistence type="predicted"/>
<evidence type="ECO:0000313" key="2">
    <source>
        <dbReference type="EMBL" id="RWA04548.1"/>
    </source>
</evidence>